<dbReference type="GO" id="GO:0032259">
    <property type="term" value="P:methylation"/>
    <property type="evidence" value="ECO:0007669"/>
    <property type="project" value="UniProtKB-KW"/>
</dbReference>
<evidence type="ECO:0000313" key="7">
    <source>
        <dbReference type="Proteomes" id="UP000180166"/>
    </source>
</evidence>
<reference evidence="6 7" key="1">
    <citation type="submission" date="2016-10" db="EMBL/GenBank/DDBJ databases">
        <title>Genome sequence of Nocardia seriolae strain EM150506, isolated from Anguila japonica.</title>
        <authorList>
            <person name="Han H.-J."/>
        </authorList>
    </citation>
    <scope>NUCLEOTIDE SEQUENCE [LARGE SCALE GENOMIC DNA]</scope>
    <source>
        <strain evidence="6 7">EM150506</strain>
    </source>
</reference>
<protein>
    <submittedName>
        <fullName evidence="6">2-polyprenyl-6-hydroxyphenol methylase</fullName>
        <ecNumber evidence="6">2.1.1.222</ecNumber>
        <ecNumber evidence="6">2.1.1.64</ecNumber>
    </submittedName>
</protein>
<keyword evidence="3" id="KW-0949">S-adenosyl-L-methionine</keyword>
<accession>A0ABC8AWS6</accession>
<feature type="domain" description="Methyltransferase" evidence="5">
    <location>
        <begin position="49"/>
        <end position="143"/>
    </location>
</feature>
<dbReference type="RefSeq" id="WP_081986096.1">
    <property type="nucleotide sequence ID" value="NZ_AP017900.1"/>
</dbReference>
<dbReference type="EC" id="2.1.1.64" evidence="6"/>
<dbReference type="CDD" id="cd02440">
    <property type="entry name" value="AdoMet_MTases"/>
    <property type="match status" value="1"/>
</dbReference>
<dbReference type="SUPFAM" id="SSF53335">
    <property type="entry name" value="S-adenosyl-L-methionine-dependent methyltransferases"/>
    <property type="match status" value="1"/>
</dbReference>
<sequence>MYVPGHSPHPDHSATGADDLYATKPPWDIDRPQPALLALARAGELRGRVLDIGCGTGEHALPAAMQGHDAVGVDQSEAALETARAKARDRGLTVRFIRHDACRLGELAERFDTVLDCGLFHIFDGSARAACVDSLRAAITPGGRYLMVGFSDPETGTWGPRRLSRTEITEAFGDGWHVDSIEPTELEIIPPPRPGRRLARARDQRR</sequence>
<dbReference type="AlphaFoldDB" id="A0ABC8AWS6"/>
<name>A0ABC8AWS6_9NOCA</name>
<evidence type="ECO:0000256" key="4">
    <source>
        <dbReference type="SAM" id="MobiDB-lite"/>
    </source>
</evidence>
<dbReference type="PANTHER" id="PTHR43464:SF19">
    <property type="entry name" value="UBIQUINONE BIOSYNTHESIS O-METHYLTRANSFERASE, MITOCHONDRIAL"/>
    <property type="match status" value="1"/>
</dbReference>
<dbReference type="GeneID" id="93374811"/>
<gene>
    <name evidence="6" type="ORF">NS506_04636</name>
</gene>
<evidence type="ECO:0000256" key="2">
    <source>
        <dbReference type="ARBA" id="ARBA00022679"/>
    </source>
</evidence>
<dbReference type="GO" id="GO:0061542">
    <property type="term" value="F:3-demethylubiquinol 3-O-methyltransferase activity"/>
    <property type="evidence" value="ECO:0007669"/>
    <property type="project" value="UniProtKB-EC"/>
</dbReference>
<evidence type="ECO:0000256" key="1">
    <source>
        <dbReference type="ARBA" id="ARBA00022603"/>
    </source>
</evidence>
<dbReference type="Proteomes" id="UP000180166">
    <property type="component" value="Chromosome"/>
</dbReference>
<dbReference type="InterPro" id="IPR041698">
    <property type="entry name" value="Methyltransf_25"/>
</dbReference>
<feature type="region of interest" description="Disordered" evidence="4">
    <location>
        <begin position="1"/>
        <end position="25"/>
    </location>
</feature>
<proteinExistence type="predicted"/>
<dbReference type="EC" id="2.1.1.222" evidence="6"/>
<dbReference type="PANTHER" id="PTHR43464">
    <property type="entry name" value="METHYLTRANSFERASE"/>
    <property type="match status" value="1"/>
</dbReference>
<dbReference type="Gene3D" id="3.40.50.150">
    <property type="entry name" value="Vaccinia Virus protein VP39"/>
    <property type="match status" value="1"/>
</dbReference>
<dbReference type="KEGG" id="nsr:NS506_04636"/>
<evidence type="ECO:0000256" key="3">
    <source>
        <dbReference type="ARBA" id="ARBA00022691"/>
    </source>
</evidence>
<dbReference type="InterPro" id="IPR029063">
    <property type="entry name" value="SAM-dependent_MTases_sf"/>
</dbReference>
<keyword evidence="1 6" id="KW-0489">Methyltransferase</keyword>
<organism evidence="6 7">
    <name type="scientific">Nocardia seriolae</name>
    <dbReference type="NCBI Taxonomy" id="37332"/>
    <lineage>
        <taxon>Bacteria</taxon>
        <taxon>Bacillati</taxon>
        <taxon>Actinomycetota</taxon>
        <taxon>Actinomycetes</taxon>
        <taxon>Mycobacteriales</taxon>
        <taxon>Nocardiaceae</taxon>
        <taxon>Nocardia</taxon>
    </lineage>
</organism>
<dbReference type="GO" id="GO:0102208">
    <property type="term" value="F:2-polyprenyl-6-hydroxyphenol methylase activity"/>
    <property type="evidence" value="ECO:0007669"/>
    <property type="project" value="UniProtKB-EC"/>
</dbReference>
<dbReference type="Pfam" id="PF13649">
    <property type="entry name" value="Methyltransf_25"/>
    <property type="match status" value="1"/>
</dbReference>
<feature type="region of interest" description="Disordered" evidence="4">
    <location>
        <begin position="187"/>
        <end position="206"/>
    </location>
</feature>
<keyword evidence="2 6" id="KW-0808">Transferase</keyword>
<evidence type="ECO:0000259" key="5">
    <source>
        <dbReference type="Pfam" id="PF13649"/>
    </source>
</evidence>
<dbReference type="EMBL" id="CP017839">
    <property type="protein sequence ID" value="APA98684.1"/>
    <property type="molecule type" value="Genomic_DNA"/>
</dbReference>
<evidence type="ECO:0000313" key="6">
    <source>
        <dbReference type="EMBL" id="APA98684.1"/>
    </source>
</evidence>